<reference evidence="1" key="1">
    <citation type="submission" date="2018-05" db="EMBL/GenBank/DDBJ databases">
        <authorList>
            <person name="Lanie J.A."/>
            <person name="Ng W.-L."/>
            <person name="Kazmierczak K.M."/>
            <person name="Andrzejewski T.M."/>
            <person name="Davidsen T.M."/>
            <person name="Wayne K.J."/>
            <person name="Tettelin H."/>
            <person name="Glass J.I."/>
            <person name="Rusch D."/>
            <person name="Podicherti R."/>
            <person name="Tsui H.-C.T."/>
            <person name="Winkler M.E."/>
        </authorList>
    </citation>
    <scope>NUCLEOTIDE SEQUENCE</scope>
</reference>
<name>A0A381ZMX2_9ZZZZ</name>
<evidence type="ECO:0008006" key="2">
    <source>
        <dbReference type="Google" id="ProtNLM"/>
    </source>
</evidence>
<dbReference type="EMBL" id="UINC01021786">
    <property type="protein sequence ID" value="SVA90093.1"/>
    <property type="molecule type" value="Genomic_DNA"/>
</dbReference>
<accession>A0A381ZMX2</accession>
<sequence>MSDIDRFSYLLDKINCSEIEDNPFPHISIEGFFKSNDFEEIILSKQIGLKTVKSDQELFDELFANGYDIVPFPGAITNYKEYMAWHGGKKNSLEHHSACEAAGIVLRLNKPSTPILNQLKLFINSEEFNLAISKKFNVNLQECNRDSGIQKYLDGYEISPHPDLRKKALTFMVNINPSRDSENATYHTHYLKFTKSKQYVSEYWKGNPMVERCWVPWEWCSTVKQQIKNNSIVIFSPSHCTMHAVKAEYQHFNGQRTQLYGNIWYEKKFQESESRLDWWDFDLQAHRENQNKKGLKSIINSAYWRLREDKNKVDKSRRHNY</sequence>
<gene>
    <name evidence="1" type="ORF">METZ01_LOCUS142947</name>
</gene>
<organism evidence="1">
    <name type="scientific">marine metagenome</name>
    <dbReference type="NCBI Taxonomy" id="408172"/>
    <lineage>
        <taxon>unclassified sequences</taxon>
        <taxon>metagenomes</taxon>
        <taxon>ecological metagenomes</taxon>
    </lineage>
</organism>
<protein>
    <recommendedName>
        <fullName evidence="2">Prolyl 4-hydroxylase alpha subunit Fe(2+) 2OG dioxygenase domain-containing protein</fullName>
    </recommendedName>
</protein>
<evidence type="ECO:0000313" key="1">
    <source>
        <dbReference type="EMBL" id="SVA90093.1"/>
    </source>
</evidence>
<proteinExistence type="predicted"/>
<dbReference type="AlphaFoldDB" id="A0A381ZMX2"/>
<dbReference type="Gene3D" id="2.60.120.620">
    <property type="entry name" value="q2cbj1_9rhob like domain"/>
    <property type="match status" value="1"/>
</dbReference>